<dbReference type="PROSITE" id="PS51257">
    <property type="entry name" value="PROKAR_LIPOPROTEIN"/>
    <property type="match status" value="1"/>
</dbReference>
<evidence type="ECO:0000313" key="1">
    <source>
        <dbReference type="EMBL" id="WNM60746.1"/>
    </source>
</evidence>
<dbReference type="KEGG" id="nneo:PQG83_13370"/>
<protein>
    <submittedName>
        <fullName evidence="1">Uncharacterized protein</fullName>
    </submittedName>
</protein>
<dbReference type="EMBL" id="CP116968">
    <property type="protein sequence ID" value="WNM60746.1"/>
    <property type="molecule type" value="Genomic_DNA"/>
</dbReference>
<sequence>MLKLSEMLKLGVVFIFFSLFLVSCGHPFISIEVRTGGEVVYPYQKPKVDGPEAGCGWPYTVCPGKFSGGKVVDKKEVPPFTFYRLQSGEEFNNVTVPPVVVEGTIEVGDAVEIQISNDGTTTMKKAS</sequence>
<dbReference type="AlphaFoldDB" id="A0AA96GNH7"/>
<organism evidence="1 2">
    <name type="scientific">Candidatus Nitrospira neomarina</name>
    <dbReference type="NCBI Taxonomy" id="3020899"/>
    <lineage>
        <taxon>Bacteria</taxon>
        <taxon>Pseudomonadati</taxon>
        <taxon>Nitrospirota</taxon>
        <taxon>Nitrospiria</taxon>
        <taxon>Nitrospirales</taxon>
        <taxon>Nitrospiraceae</taxon>
        <taxon>Nitrospira</taxon>
    </lineage>
</organism>
<reference evidence="1 2" key="1">
    <citation type="submission" date="2023-01" db="EMBL/GenBank/DDBJ databases">
        <title>Cultivation and genomic characterization of new, ubiquitous marine nitrite-oxidizing bacteria from the Nitrospirales.</title>
        <authorList>
            <person name="Mueller A.J."/>
            <person name="Daebeler A."/>
            <person name="Herbold C.W."/>
            <person name="Kirkegaard R.H."/>
            <person name="Daims H."/>
        </authorList>
    </citation>
    <scope>NUCLEOTIDE SEQUENCE [LARGE SCALE GENOMIC DNA]</scope>
    <source>
        <strain evidence="1 2">DK</strain>
    </source>
</reference>
<name>A0AA96GNH7_9BACT</name>
<proteinExistence type="predicted"/>
<gene>
    <name evidence="1" type="ORF">PQG83_13370</name>
</gene>
<accession>A0AA96GNH7</accession>
<dbReference type="RefSeq" id="WP_312741901.1">
    <property type="nucleotide sequence ID" value="NZ_CP116968.1"/>
</dbReference>
<evidence type="ECO:0000313" key="2">
    <source>
        <dbReference type="Proteomes" id="UP001302494"/>
    </source>
</evidence>
<dbReference type="Proteomes" id="UP001302494">
    <property type="component" value="Chromosome"/>
</dbReference>
<keyword evidence="2" id="KW-1185">Reference proteome</keyword>